<sequence length="266" mass="29079">MESLGMDAALYTLAYFTSAWVQPVDDIALPRLRAVLDGVNMLNQQHQLVGLLEVRRTEDADTSEANVQPLEPSTFRSLCKHFQVTDLPACVLLDAQGQALAQGSLKALEVTTSCDWRKKLRQLHEDDVASSTNTSDLSCKTFYMGGTHGKVLGELLQDNGSPAAAWETLRPLWQIDVGSNFPTPLDVDDPALVKMREEALKLFETGNFLPAASSFVKVLLRCPTCTKSSFNLAVILQTIGETHFAVSSMLRVVALDDSDSVAHTVL</sequence>
<feature type="non-terminal residue" evidence="1">
    <location>
        <position position="266"/>
    </location>
</feature>
<protein>
    <submittedName>
        <fullName evidence="1">Uncharacterized protein</fullName>
    </submittedName>
</protein>
<evidence type="ECO:0000313" key="2">
    <source>
        <dbReference type="Proteomes" id="UP000237271"/>
    </source>
</evidence>
<keyword evidence="2" id="KW-1185">Reference proteome</keyword>
<name>A0A2P4X6M6_9STRA</name>
<accession>A0A2P4X6M6</accession>
<dbReference type="InterPro" id="IPR011990">
    <property type="entry name" value="TPR-like_helical_dom_sf"/>
</dbReference>
<organism evidence="1 2">
    <name type="scientific">Phytophthora palmivora</name>
    <dbReference type="NCBI Taxonomy" id="4796"/>
    <lineage>
        <taxon>Eukaryota</taxon>
        <taxon>Sar</taxon>
        <taxon>Stramenopiles</taxon>
        <taxon>Oomycota</taxon>
        <taxon>Peronosporomycetes</taxon>
        <taxon>Peronosporales</taxon>
        <taxon>Peronosporaceae</taxon>
        <taxon>Phytophthora</taxon>
    </lineage>
</organism>
<dbReference type="OrthoDB" id="10329258at2759"/>
<dbReference type="EMBL" id="NCKW01016211">
    <property type="protein sequence ID" value="POM61189.1"/>
    <property type="molecule type" value="Genomic_DNA"/>
</dbReference>
<dbReference type="Proteomes" id="UP000237271">
    <property type="component" value="Unassembled WGS sequence"/>
</dbReference>
<comment type="caution">
    <text evidence="1">The sequence shown here is derived from an EMBL/GenBank/DDBJ whole genome shotgun (WGS) entry which is preliminary data.</text>
</comment>
<reference evidence="1 2" key="1">
    <citation type="journal article" date="2017" name="Genome Biol. Evol.">
        <title>Phytophthora megakarya and P. palmivora, closely related causal agents of cacao black pod rot, underwent increases in genome sizes and gene numbers by different mechanisms.</title>
        <authorList>
            <person name="Ali S.S."/>
            <person name="Shao J."/>
            <person name="Lary D.J."/>
            <person name="Kronmiller B."/>
            <person name="Shen D."/>
            <person name="Strem M.D."/>
            <person name="Amoako-Attah I."/>
            <person name="Akrofi A.Y."/>
            <person name="Begoude B.A."/>
            <person name="Ten Hoopen G.M."/>
            <person name="Coulibaly K."/>
            <person name="Kebe B.I."/>
            <person name="Melnick R.L."/>
            <person name="Guiltinan M.J."/>
            <person name="Tyler B.M."/>
            <person name="Meinhardt L.W."/>
            <person name="Bailey B.A."/>
        </authorList>
    </citation>
    <scope>NUCLEOTIDE SEQUENCE [LARGE SCALE GENOMIC DNA]</scope>
    <source>
        <strain evidence="2">sbr112.9</strain>
    </source>
</reference>
<proteinExistence type="predicted"/>
<dbReference type="AlphaFoldDB" id="A0A2P4X6M6"/>
<gene>
    <name evidence="1" type="ORF">PHPALM_29835</name>
</gene>
<evidence type="ECO:0000313" key="1">
    <source>
        <dbReference type="EMBL" id="POM61189.1"/>
    </source>
</evidence>
<dbReference type="SUPFAM" id="SSF48452">
    <property type="entry name" value="TPR-like"/>
    <property type="match status" value="1"/>
</dbReference>